<evidence type="ECO:0000313" key="1">
    <source>
        <dbReference type="EMBL" id="KAI9449745.1"/>
    </source>
</evidence>
<name>A0ACC0TUH8_9AGAM</name>
<evidence type="ECO:0000313" key="2">
    <source>
        <dbReference type="Proteomes" id="UP001207468"/>
    </source>
</evidence>
<keyword evidence="2" id="KW-1185">Reference proteome</keyword>
<organism evidence="1 2">
    <name type="scientific">Russula earlei</name>
    <dbReference type="NCBI Taxonomy" id="71964"/>
    <lineage>
        <taxon>Eukaryota</taxon>
        <taxon>Fungi</taxon>
        <taxon>Dikarya</taxon>
        <taxon>Basidiomycota</taxon>
        <taxon>Agaricomycotina</taxon>
        <taxon>Agaricomycetes</taxon>
        <taxon>Russulales</taxon>
        <taxon>Russulaceae</taxon>
        <taxon>Russula</taxon>
    </lineage>
</organism>
<reference evidence="1" key="1">
    <citation type="submission" date="2021-03" db="EMBL/GenBank/DDBJ databases">
        <title>Evolutionary priming and transition to the ectomycorrhizal habit in an iconic lineage of mushroom-forming fungi: is preadaptation a requirement?</title>
        <authorList>
            <consortium name="DOE Joint Genome Institute"/>
            <person name="Looney B.P."/>
            <person name="Miyauchi S."/>
            <person name="Morin E."/>
            <person name="Drula E."/>
            <person name="Courty P.E."/>
            <person name="Chicoki N."/>
            <person name="Fauchery L."/>
            <person name="Kohler A."/>
            <person name="Kuo A."/>
            <person name="LaButti K."/>
            <person name="Pangilinan J."/>
            <person name="Lipzen A."/>
            <person name="Riley R."/>
            <person name="Andreopoulos W."/>
            <person name="He G."/>
            <person name="Johnson J."/>
            <person name="Barry K.W."/>
            <person name="Grigoriev I.V."/>
            <person name="Nagy L."/>
            <person name="Hibbett D."/>
            <person name="Henrissat B."/>
            <person name="Matheny P.B."/>
            <person name="Labbe J."/>
            <person name="Martin A.F."/>
        </authorList>
    </citation>
    <scope>NUCLEOTIDE SEQUENCE</scope>
    <source>
        <strain evidence="1">BPL698</strain>
    </source>
</reference>
<dbReference type="EMBL" id="JAGFNK010000477">
    <property type="protein sequence ID" value="KAI9449745.1"/>
    <property type="molecule type" value="Genomic_DNA"/>
</dbReference>
<dbReference type="Proteomes" id="UP001207468">
    <property type="component" value="Unassembled WGS sequence"/>
</dbReference>
<proteinExistence type="predicted"/>
<protein>
    <submittedName>
        <fullName evidence="1">Uncharacterized protein</fullName>
    </submittedName>
</protein>
<comment type="caution">
    <text evidence="1">The sequence shown here is derived from an EMBL/GenBank/DDBJ whole genome shotgun (WGS) entry which is preliminary data.</text>
</comment>
<accession>A0ACC0TUH8</accession>
<gene>
    <name evidence="1" type="ORF">F5148DRAFT_1245968</name>
</gene>
<sequence>MLLLKLRAFLALWRLEQCFTDFLVFADVHSCYLGGTGKLPPEGNIIIVTWPRPFDSLHIRFETSLQLHYFL</sequence>